<keyword evidence="10" id="KW-0325">Glycoprotein</keyword>
<dbReference type="CDD" id="cd15019">
    <property type="entry name" value="7tm_TAS2R14-like"/>
    <property type="match status" value="1"/>
</dbReference>
<comment type="subcellular location">
    <subcellularLocation>
        <location evidence="1 13">Membrane</location>
        <topology evidence="1 13">Multi-pass membrane protein</topology>
    </subcellularLocation>
</comment>
<protein>
    <recommendedName>
        <fullName evidence="13">Taste receptor type 2</fullName>
    </recommendedName>
</protein>
<dbReference type="FunFam" id="1.20.1070.10:FF:000055">
    <property type="entry name" value="Taste receptor type 2"/>
    <property type="match status" value="1"/>
</dbReference>
<dbReference type="InterPro" id="IPR007960">
    <property type="entry name" value="TAS2R"/>
</dbReference>
<evidence type="ECO:0000313" key="16">
    <source>
        <dbReference type="RefSeq" id="XP_012880484.1"/>
    </source>
</evidence>
<keyword evidence="6 14" id="KW-1133">Transmembrane helix</keyword>
<keyword evidence="5 13" id="KW-0812">Transmembrane</keyword>
<evidence type="ECO:0000256" key="10">
    <source>
        <dbReference type="ARBA" id="ARBA00023180"/>
    </source>
</evidence>
<evidence type="ECO:0000256" key="14">
    <source>
        <dbReference type="SAM" id="Phobius"/>
    </source>
</evidence>
<feature type="transmembrane region" description="Helical" evidence="14">
    <location>
        <begin position="6"/>
        <end position="29"/>
    </location>
</feature>
<dbReference type="PANTHER" id="PTHR11394">
    <property type="entry name" value="TASTE RECEPTOR TYPE 2"/>
    <property type="match status" value="1"/>
</dbReference>
<gene>
    <name evidence="16" type="primary">LOC105992206</name>
</gene>
<name>A0A1S3FWT4_DIPOR</name>
<keyword evidence="7 13" id="KW-0297">G-protein coupled receptor</keyword>
<evidence type="ECO:0000256" key="8">
    <source>
        <dbReference type="ARBA" id="ARBA00023136"/>
    </source>
</evidence>
<sequence>MDSSILSIIIVVSVEFFLGNMVNGFVALVNGVDLVKRRRISEVDQLLSALALSRIVLLWSVVLNMLLSFTYPGRINIHLIRVSNFSWIVSNHFNLWLSTNLSLFFFLKIGYFSSSVFLYLKWRVRKVVSTTLVTSLVPLFFNVLVINAIFDKSLGGCMRNMSYFHCTKASTQFSKHILLTNSAFMLLPFIFSLAVILLLIISLRRHQKQMQQVLWGTQGASAKAHLRALQTGVAFFLLSVAFILSVILQLWTFDFLDMNILILSSLATGIAFPSGHSLILVLGNSKLRQALGAMLRGLRGLWCWGRAPEPGDCTPLTGQASVPLRRLH</sequence>
<dbReference type="Pfam" id="PF05296">
    <property type="entry name" value="TAS2R"/>
    <property type="match status" value="1"/>
</dbReference>
<comment type="similarity">
    <text evidence="2 12">Belongs to the G-protein coupled receptor T2R family.</text>
</comment>
<dbReference type="AlphaFoldDB" id="A0A1S3FWT4"/>
<evidence type="ECO:0000313" key="15">
    <source>
        <dbReference type="Proteomes" id="UP000081671"/>
    </source>
</evidence>
<dbReference type="GeneID" id="105992206"/>
<evidence type="ECO:0000256" key="7">
    <source>
        <dbReference type="ARBA" id="ARBA00023040"/>
    </source>
</evidence>
<evidence type="ECO:0000256" key="6">
    <source>
        <dbReference type="ARBA" id="ARBA00022989"/>
    </source>
</evidence>
<evidence type="ECO:0000256" key="11">
    <source>
        <dbReference type="ARBA" id="ARBA00023224"/>
    </source>
</evidence>
<keyword evidence="3 13" id="KW-0919">Taste</keyword>
<keyword evidence="8 13" id="KW-0472">Membrane</keyword>
<keyword evidence="11 13" id="KW-0807">Transducer</keyword>
<evidence type="ECO:0000256" key="1">
    <source>
        <dbReference type="ARBA" id="ARBA00004141"/>
    </source>
</evidence>
<evidence type="ECO:0000256" key="4">
    <source>
        <dbReference type="ARBA" id="ARBA00022606"/>
    </source>
</evidence>
<dbReference type="KEGG" id="dord:105992206"/>
<dbReference type="OrthoDB" id="8876749at2759"/>
<dbReference type="Gene3D" id="1.20.1070.10">
    <property type="entry name" value="Rhodopsin 7-helix transmembrane proteins"/>
    <property type="match status" value="1"/>
</dbReference>
<evidence type="ECO:0000256" key="12">
    <source>
        <dbReference type="RuleBase" id="RU004423"/>
    </source>
</evidence>
<keyword evidence="15" id="KW-1185">Reference proteome</keyword>
<dbReference type="Proteomes" id="UP000081671">
    <property type="component" value="Unplaced"/>
</dbReference>
<keyword evidence="9 13" id="KW-0675">Receptor</keyword>
<feature type="transmembrane region" description="Helical" evidence="14">
    <location>
        <begin position="260"/>
        <end position="282"/>
    </location>
</feature>
<evidence type="ECO:0000256" key="5">
    <source>
        <dbReference type="ARBA" id="ARBA00022692"/>
    </source>
</evidence>
<dbReference type="PANTHER" id="PTHR11394:SF23">
    <property type="entry name" value="TASTE RECEPTOR TYPE 2 MEMBER 14"/>
    <property type="match status" value="1"/>
</dbReference>
<dbReference type="GO" id="GO:0004930">
    <property type="term" value="F:G protein-coupled receptor activity"/>
    <property type="evidence" value="ECO:0007669"/>
    <property type="project" value="UniProtKB-KW"/>
</dbReference>
<dbReference type="SUPFAM" id="SSF81321">
    <property type="entry name" value="Family A G protein-coupled receptor-like"/>
    <property type="match status" value="1"/>
</dbReference>
<feature type="transmembrane region" description="Helical" evidence="14">
    <location>
        <begin position="50"/>
        <end position="73"/>
    </location>
</feature>
<dbReference type="GO" id="GO:0016020">
    <property type="term" value="C:membrane"/>
    <property type="evidence" value="ECO:0007669"/>
    <property type="project" value="UniProtKB-SubCell"/>
</dbReference>
<dbReference type="RefSeq" id="XP_012880484.1">
    <property type="nucleotide sequence ID" value="XM_013025030.1"/>
</dbReference>
<feature type="transmembrane region" description="Helical" evidence="14">
    <location>
        <begin position="93"/>
        <end position="120"/>
    </location>
</feature>
<feature type="transmembrane region" description="Helical" evidence="14">
    <location>
        <begin position="183"/>
        <end position="203"/>
    </location>
</feature>
<reference evidence="16" key="1">
    <citation type="submission" date="2025-08" db="UniProtKB">
        <authorList>
            <consortium name="RefSeq"/>
        </authorList>
    </citation>
    <scope>IDENTIFICATION</scope>
    <source>
        <tissue evidence="16">Kidney</tissue>
    </source>
</reference>
<feature type="transmembrane region" description="Helical" evidence="14">
    <location>
        <begin position="127"/>
        <end position="150"/>
    </location>
</feature>
<evidence type="ECO:0000256" key="3">
    <source>
        <dbReference type="ARBA" id="ARBA00022480"/>
    </source>
</evidence>
<evidence type="ECO:0000256" key="2">
    <source>
        <dbReference type="ARBA" id="ARBA00007376"/>
    </source>
</evidence>
<dbReference type="InParanoid" id="A0A1S3FWT4"/>
<accession>A0A1S3FWT4</accession>
<feature type="transmembrane region" description="Helical" evidence="14">
    <location>
        <begin position="224"/>
        <end position="248"/>
    </location>
</feature>
<organism evidence="15 16">
    <name type="scientific">Dipodomys ordii</name>
    <name type="common">Ord's kangaroo rat</name>
    <dbReference type="NCBI Taxonomy" id="10020"/>
    <lineage>
        <taxon>Eukaryota</taxon>
        <taxon>Metazoa</taxon>
        <taxon>Chordata</taxon>
        <taxon>Craniata</taxon>
        <taxon>Vertebrata</taxon>
        <taxon>Euteleostomi</taxon>
        <taxon>Mammalia</taxon>
        <taxon>Eutheria</taxon>
        <taxon>Euarchontoglires</taxon>
        <taxon>Glires</taxon>
        <taxon>Rodentia</taxon>
        <taxon>Castorimorpha</taxon>
        <taxon>Heteromyidae</taxon>
        <taxon>Dipodomyinae</taxon>
        <taxon>Dipodomys</taxon>
    </lineage>
</organism>
<evidence type="ECO:0000256" key="9">
    <source>
        <dbReference type="ARBA" id="ARBA00023170"/>
    </source>
</evidence>
<dbReference type="GO" id="GO:0033038">
    <property type="term" value="F:bitter taste receptor activity"/>
    <property type="evidence" value="ECO:0007669"/>
    <property type="project" value="InterPro"/>
</dbReference>
<evidence type="ECO:0000256" key="13">
    <source>
        <dbReference type="RuleBase" id="RU004424"/>
    </source>
</evidence>
<proteinExistence type="inferred from homology"/>
<keyword evidence="4 13" id="KW-0716">Sensory transduction</keyword>